<name>A0ACB9PJV0_BAUVA</name>
<evidence type="ECO:0000313" key="2">
    <source>
        <dbReference type="Proteomes" id="UP000828941"/>
    </source>
</evidence>
<keyword evidence="2" id="KW-1185">Reference proteome</keyword>
<protein>
    <submittedName>
        <fullName evidence="1">Uncharacterized protein</fullName>
    </submittedName>
</protein>
<dbReference type="EMBL" id="CM039429">
    <property type="protein sequence ID" value="KAI4348332.1"/>
    <property type="molecule type" value="Genomic_DNA"/>
</dbReference>
<evidence type="ECO:0000313" key="1">
    <source>
        <dbReference type="EMBL" id="KAI4348332.1"/>
    </source>
</evidence>
<organism evidence="1 2">
    <name type="scientific">Bauhinia variegata</name>
    <name type="common">Purple orchid tree</name>
    <name type="synonym">Phanera variegata</name>
    <dbReference type="NCBI Taxonomy" id="167791"/>
    <lineage>
        <taxon>Eukaryota</taxon>
        <taxon>Viridiplantae</taxon>
        <taxon>Streptophyta</taxon>
        <taxon>Embryophyta</taxon>
        <taxon>Tracheophyta</taxon>
        <taxon>Spermatophyta</taxon>
        <taxon>Magnoliopsida</taxon>
        <taxon>eudicotyledons</taxon>
        <taxon>Gunneridae</taxon>
        <taxon>Pentapetalae</taxon>
        <taxon>rosids</taxon>
        <taxon>fabids</taxon>
        <taxon>Fabales</taxon>
        <taxon>Fabaceae</taxon>
        <taxon>Cercidoideae</taxon>
        <taxon>Cercideae</taxon>
        <taxon>Bauhiniinae</taxon>
        <taxon>Bauhinia</taxon>
    </lineage>
</organism>
<dbReference type="Proteomes" id="UP000828941">
    <property type="component" value="Chromosome 4"/>
</dbReference>
<sequence length="95" mass="11234">MEDFENLDKPKRRSSGDNDEFFLEVIWLDEEFFCSFWFCILDLSTSWEGGWSLNQHPLRFEQSGSSRAKTEKRKKGYRLPSLLVRMVHTEGLALI</sequence>
<gene>
    <name evidence="1" type="ORF">L6164_009067</name>
</gene>
<reference evidence="1 2" key="1">
    <citation type="journal article" date="2022" name="DNA Res.">
        <title>Chromosomal-level genome assembly of the orchid tree Bauhinia variegata (Leguminosae; Cercidoideae) supports the allotetraploid origin hypothesis of Bauhinia.</title>
        <authorList>
            <person name="Zhong Y."/>
            <person name="Chen Y."/>
            <person name="Zheng D."/>
            <person name="Pang J."/>
            <person name="Liu Y."/>
            <person name="Luo S."/>
            <person name="Meng S."/>
            <person name="Qian L."/>
            <person name="Wei D."/>
            <person name="Dai S."/>
            <person name="Zhou R."/>
        </authorList>
    </citation>
    <scope>NUCLEOTIDE SEQUENCE [LARGE SCALE GENOMIC DNA]</scope>
    <source>
        <strain evidence="1">BV-YZ2020</strain>
    </source>
</reference>
<proteinExistence type="predicted"/>
<comment type="caution">
    <text evidence="1">The sequence shown here is derived from an EMBL/GenBank/DDBJ whole genome shotgun (WGS) entry which is preliminary data.</text>
</comment>
<accession>A0ACB9PJV0</accession>